<evidence type="ECO:0000313" key="1">
    <source>
        <dbReference type="EMBL" id="JAE07158.1"/>
    </source>
</evidence>
<name>A0A0A9FFY7_ARUDO</name>
<organism evidence="1">
    <name type="scientific">Arundo donax</name>
    <name type="common">Giant reed</name>
    <name type="synonym">Donax arundinaceus</name>
    <dbReference type="NCBI Taxonomy" id="35708"/>
    <lineage>
        <taxon>Eukaryota</taxon>
        <taxon>Viridiplantae</taxon>
        <taxon>Streptophyta</taxon>
        <taxon>Embryophyta</taxon>
        <taxon>Tracheophyta</taxon>
        <taxon>Spermatophyta</taxon>
        <taxon>Magnoliopsida</taxon>
        <taxon>Liliopsida</taxon>
        <taxon>Poales</taxon>
        <taxon>Poaceae</taxon>
        <taxon>PACMAD clade</taxon>
        <taxon>Arundinoideae</taxon>
        <taxon>Arundineae</taxon>
        <taxon>Arundo</taxon>
    </lineage>
</organism>
<reference evidence="1" key="2">
    <citation type="journal article" date="2015" name="Data Brief">
        <title>Shoot transcriptome of the giant reed, Arundo donax.</title>
        <authorList>
            <person name="Barrero R.A."/>
            <person name="Guerrero F.D."/>
            <person name="Moolhuijzen P."/>
            <person name="Goolsby J.A."/>
            <person name="Tidwell J."/>
            <person name="Bellgard S.E."/>
            <person name="Bellgard M.I."/>
        </authorList>
    </citation>
    <scope>NUCLEOTIDE SEQUENCE</scope>
    <source>
        <tissue evidence="1">Shoot tissue taken approximately 20 cm above the soil surface</tissue>
    </source>
</reference>
<sequence>MRKHLLRAYDETRGNMHPHTTTSTTIICNFVRFIQTVVGPNFSFIMLLDRKNHCAPRSGVGVSRWPHYWPPVYTQEP</sequence>
<dbReference type="AlphaFoldDB" id="A0A0A9FFY7"/>
<protein>
    <submittedName>
        <fullName evidence="1">Uncharacterized protein</fullName>
    </submittedName>
</protein>
<proteinExistence type="predicted"/>
<reference evidence="1" key="1">
    <citation type="submission" date="2014-09" db="EMBL/GenBank/DDBJ databases">
        <authorList>
            <person name="Magalhaes I.L.F."/>
            <person name="Oliveira U."/>
            <person name="Santos F.R."/>
            <person name="Vidigal T.H.D.A."/>
            <person name="Brescovit A.D."/>
            <person name="Santos A.J."/>
        </authorList>
    </citation>
    <scope>NUCLEOTIDE SEQUENCE</scope>
    <source>
        <tissue evidence="1">Shoot tissue taken approximately 20 cm above the soil surface</tissue>
    </source>
</reference>
<dbReference type="EMBL" id="GBRH01190738">
    <property type="protein sequence ID" value="JAE07158.1"/>
    <property type="molecule type" value="Transcribed_RNA"/>
</dbReference>
<accession>A0A0A9FFY7</accession>